<protein>
    <submittedName>
        <fullName evidence="4">Uncharacterized protein</fullName>
    </submittedName>
</protein>
<dbReference type="Proteomes" id="UP000546257">
    <property type="component" value="Unassembled WGS sequence"/>
</dbReference>
<name>A0A7J9SNT5_9EURY</name>
<keyword evidence="1" id="KW-1133">Transmembrane helix</keyword>
<keyword evidence="1" id="KW-0472">Membrane</keyword>
<dbReference type="Pfam" id="PF26236">
    <property type="entry name" value="DUF8054_N"/>
    <property type="match status" value="1"/>
</dbReference>
<evidence type="ECO:0000259" key="3">
    <source>
        <dbReference type="Pfam" id="PF26238"/>
    </source>
</evidence>
<sequence length="267" mass="27688">MQLLQRLRRPEYTGVNRCRACTVVNVAALVVAVSLVALRSPPVAAGIGGLGAAVIWLRGYLLPFTPRFAPALVDPLPGEFFDHGAPADSDALADPDADDADPDAVLGALAEAGVVTPDGDRLTVSPSFETAWRERMDDLAAAPDDRLAATARETSSAVASARVERVGSDTLLVVTGTDGSTSWLHRPVAIAEVAAVAALRDADVLPALRAVAADALCAFLETCPDCGNDLVEGPLEDCCGHDLGEPGAEPPEGLACARCGVAFHRFE</sequence>
<feature type="domain" description="DUF8054" evidence="3">
    <location>
        <begin position="106"/>
        <end position="210"/>
    </location>
</feature>
<dbReference type="InterPro" id="IPR058775">
    <property type="entry name" value="DUF8054_M"/>
</dbReference>
<proteinExistence type="predicted"/>
<keyword evidence="5" id="KW-1185">Reference proteome</keyword>
<dbReference type="AlphaFoldDB" id="A0A7J9SNT5"/>
<evidence type="ECO:0000313" key="4">
    <source>
        <dbReference type="EMBL" id="MBB6646881.1"/>
    </source>
</evidence>
<dbReference type="InterPro" id="IPR058674">
    <property type="entry name" value="DUF8054_N"/>
</dbReference>
<feature type="transmembrane region" description="Helical" evidence="1">
    <location>
        <begin position="43"/>
        <end position="61"/>
    </location>
</feature>
<dbReference type="EMBL" id="JACKXD010000003">
    <property type="protein sequence ID" value="MBB6646881.1"/>
    <property type="molecule type" value="Genomic_DNA"/>
</dbReference>
<evidence type="ECO:0000256" key="1">
    <source>
        <dbReference type="SAM" id="Phobius"/>
    </source>
</evidence>
<organism evidence="4 5">
    <name type="scientific">Halobellus ruber</name>
    <dbReference type="NCBI Taxonomy" id="2761102"/>
    <lineage>
        <taxon>Archaea</taxon>
        <taxon>Methanobacteriati</taxon>
        <taxon>Methanobacteriota</taxon>
        <taxon>Stenosarchaea group</taxon>
        <taxon>Halobacteria</taxon>
        <taxon>Halobacteriales</taxon>
        <taxon>Haloferacaceae</taxon>
        <taxon>Halobellus</taxon>
    </lineage>
</organism>
<dbReference type="RefSeq" id="WP_185193223.1">
    <property type="nucleotide sequence ID" value="NZ_JACKXD010000003.1"/>
</dbReference>
<comment type="caution">
    <text evidence="4">The sequence shown here is derived from an EMBL/GenBank/DDBJ whole genome shotgun (WGS) entry which is preliminary data.</text>
</comment>
<keyword evidence="1" id="KW-0812">Transmembrane</keyword>
<feature type="transmembrane region" description="Helical" evidence="1">
    <location>
        <begin position="20"/>
        <end position="37"/>
    </location>
</feature>
<evidence type="ECO:0000259" key="2">
    <source>
        <dbReference type="Pfam" id="PF26236"/>
    </source>
</evidence>
<dbReference type="Pfam" id="PF26238">
    <property type="entry name" value="DUF8054_M"/>
    <property type="match status" value="1"/>
</dbReference>
<gene>
    <name evidence="4" type="ORF">H5V44_11400</name>
</gene>
<reference evidence="4 5" key="1">
    <citation type="submission" date="2020-08" db="EMBL/GenBank/DDBJ databases">
        <authorList>
            <person name="Seo M.-J."/>
        </authorList>
    </citation>
    <scope>NUCLEOTIDE SEQUENCE [LARGE SCALE GENOMIC DNA]</scope>
    <source>
        <strain evidence="4 5">MBLA0160</strain>
    </source>
</reference>
<evidence type="ECO:0000313" key="5">
    <source>
        <dbReference type="Proteomes" id="UP000546257"/>
    </source>
</evidence>
<accession>A0A7J9SNT5</accession>
<feature type="domain" description="DUF8054" evidence="2">
    <location>
        <begin position="5"/>
        <end position="83"/>
    </location>
</feature>